<sequence length="323" mass="37293">MSGAGRWYTEEELQIAKSVDLTAVARRLGYTVVRVGSMYTLKEMDSIRIYNRRSWFRWSRVAEKGSNGGTQIDFLRVFGGMKVKDAVFWLLDFAGYRRLDEEGLQPLKYQVKEEAKKKLFCLPEPAAGYDAVYRYLGEERSIGREVIDFFIRQDLIYASKRYRDVVFKGNDRNGVTHFASLRGPDIKRDVAGNDKHYGFNCWNDDSTELEVFEGAIDLLSFTELTQNYETNKLALGMLSDAPLETFLGEHPQIRSIAFCLDNDQPGREATERLMRKYYERGYEVEDAPPPSAYKDYNECLADLKRQMLQERDLTAKSAGKMKK</sequence>
<keyword evidence="3" id="KW-1185">Reference proteome</keyword>
<reference evidence="2 3" key="1">
    <citation type="submission" date="2024-03" db="EMBL/GenBank/DDBJ databases">
        <title>Human intestinal bacterial collection.</title>
        <authorList>
            <person name="Pauvert C."/>
            <person name="Hitch T.C.A."/>
            <person name="Clavel T."/>
        </authorList>
    </citation>
    <scope>NUCLEOTIDE SEQUENCE [LARGE SCALE GENOMIC DNA]</scope>
    <source>
        <strain evidence="2 3">CLA-AA-H132</strain>
    </source>
</reference>
<organism evidence="2 3">
    <name type="scientific">Laedolimicola intestinihominis</name>
    <dbReference type="NCBI Taxonomy" id="3133166"/>
    <lineage>
        <taxon>Bacteria</taxon>
        <taxon>Bacillati</taxon>
        <taxon>Bacillota</taxon>
        <taxon>Clostridia</taxon>
        <taxon>Lachnospirales</taxon>
        <taxon>Lachnospiraceae</taxon>
        <taxon>Laedolimicola</taxon>
    </lineage>
</organism>
<gene>
    <name evidence="2" type="ORF">WMO29_01660</name>
</gene>
<feature type="domain" description="DUF3991" evidence="1">
    <location>
        <begin position="134"/>
        <end position="199"/>
    </location>
</feature>
<dbReference type="Proteomes" id="UP001438008">
    <property type="component" value="Unassembled WGS sequence"/>
</dbReference>
<proteinExistence type="predicted"/>
<dbReference type="EMBL" id="JBBMFE010000001">
    <property type="protein sequence ID" value="MEQ2471209.1"/>
    <property type="molecule type" value="Genomic_DNA"/>
</dbReference>
<dbReference type="Gene3D" id="3.40.1360.10">
    <property type="match status" value="1"/>
</dbReference>
<evidence type="ECO:0000313" key="3">
    <source>
        <dbReference type="Proteomes" id="UP001438008"/>
    </source>
</evidence>
<protein>
    <submittedName>
        <fullName evidence="2">DUF3991 and TOPRIM domain-containing protein</fullName>
    </submittedName>
</protein>
<dbReference type="Pfam" id="PF13155">
    <property type="entry name" value="Toprim_2"/>
    <property type="match status" value="1"/>
</dbReference>
<dbReference type="SUPFAM" id="SSF57783">
    <property type="entry name" value="Zinc beta-ribbon"/>
    <property type="match status" value="1"/>
</dbReference>
<name>A0ABV1FCU9_9FIRM</name>
<dbReference type="Pfam" id="PF13154">
    <property type="entry name" value="DUF3991"/>
    <property type="match status" value="1"/>
</dbReference>
<dbReference type="SUPFAM" id="SSF56731">
    <property type="entry name" value="DNA primase core"/>
    <property type="match status" value="1"/>
</dbReference>
<comment type="caution">
    <text evidence="2">The sequence shown here is derived from an EMBL/GenBank/DDBJ whole genome shotgun (WGS) entry which is preliminary data.</text>
</comment>
<evidence type="ECO:0000259" key="1">
    <source>
        <dbReference type="Pfam" id="PF13154"/>
    </source>
</evidence>
<accession>A0ABV1FCU9</accession>
<evidence type="ECO:0000313" key="2">
    <source>
        <dbReference type="EMBL" id="MEQ2471209.1"/>
    </source>
</evidence>
<dbReference type="RefSeq" id="WP_349163475.1">
    <property type="nucleotide sequence ID" value="NZ_JBBMFE010000001.1"/>
</dbReference>
<dbReference type="InterPro" id="IPR025054">
    <property type="entry name" value="DUF3991"/>
</dbReference>